<dbReference type="InParanoid" id="A0A2C9C3C6"/>
<reference evidence="3 4" key="1">
    <citation type="journal article" date="1998" name="Science">
        <title>Genome sequence of the nematode C. elegans: a platform for investigating biology.</title>
        <authorList>
            <consortium name="The C. elegans sequencing consortium"/>
            <person name="Sulson J.E."/>
            <person name="Waterston R."/>
        </authorList>
    </citation>
    <scope>NUCLEOTIDE SEQUENCE [LARGE SCALE GENOMIC DNA]</scope>
    <source>
        <strain evidence="3 4">Bristol N2</strain>
    </source>
</reference>
<sequence length="94" mass="9552">MFKVFIVAAVCLALAVEAANLSCKSETSPALGGVCANGMTVTGGDYCCNAADVYDVDAHACRSDPMPGIGGFCPYGFILVADDGCCPISDAYAK</sequence>
<dbReference type="InterPro" id="IPR007026">
    <property type="entry name" value="CC_domain"/>
</dbReference>
<evidence type="ECO:0000259" key="2">
    <source>
        <dbReference type="Pfam" id="PF04942"/>
    </source>
</evidence>
<feature type="signal peptide" evidence="1">
    <location>
        <begin position="1"/>
        <end position="18"/>
    </location>
</feature>
<dbReference type="AGR" id="WB:WBGene00271827"/>
<dbReference type="Pfam" id="PF04942">
    <property type="entry name" value="CC"/>
    <property type="match status" value="2"/>
</dbReference>
<protein>
    <submittedName>
        <fullName evidence="3">CC domain-containing protein</fullName>
    </submittedName>
</protein>
<organism evidence="3 4">
    <name type="scientific">Caenorhabditis elegans</name>
    <dbReference type="NCBI Taxonomy" id="6239"/>
    <lineage>
        <taxon>Eukaryota</taxon>
        <taxon>Metazoa</taxon>
        <taxon>Ecdysozoa</taxon>
        <taxon>Nematoda</taxon>
        <taxon>Chromadorea</taxon>
        <taxon>Rhabditida</taxon>
        <taxon>Rhabditina</taxon>
        <taxon>Rhabditomorpha</taxon>
        <taxon>Rhabditoidea</taxon>
        <taxon>Rhabditidae</taxon>
        <taxon>Peloderinae</taxon>
        <taxon>Caenorhabditis</taxon>
    </lineage>
</organism>
<dbReference type="AlphaFoldDB" id="A0A2C9C3C6"/>
<feature type="chain" id="PRO_5012632439" evidence="1">
    <location>
        <begin position="19"/>
        <end position="94"/>
    </location>
</feature>
<evidence type="ECO:0000313" key="3">
    <source>
        <dbReference type="EMBL" id="SOF58867.1"/>
    </source>
</evidence>
<gene>
    <name evidence="3" type="ORF">CELE_T19H12.15</name>
    <name evidence="3 5" type="ORF">T19H12.15</name>
</gene>
<dbReference type="FunCoup" id="A0A2C9C3C6">
    <property type="interactions" value="811"/>
</dbReference>
<dbReference type="Bgee" id="WBGene00271827">
    <property type="expression patterns" value="Expressed in larva and 1 other cell type or tissue"/>
</dbReference>
<keyword evidence="4" id="KW-1185">Reference proteome</keyword>
<evidence type="ECO:0000313" key="5">
    <source>
        <dbReference type="WormBase" id="T19H12.15"/>
    </source>
</evidence>
<evidence type="ECO:0000313" key="4">
    <source>
        <dbReference type="Proteomes" id="UP000001940"/>
    </source>
</evidence>
<feature type="domain" description="CC" evidence="2">
    <location>
        <begin position="56"/>
        <end position="87"/>
    </location>
</feature>
<name>A0A2C9C3C6_CAEEL</name>
<proteinExistence type="predicted"/>
<dbReference type="WormBase" id="T19H12.15">
    <property type="protein sequence ID" value="CE52271"/>
    <property type="gene ID" value="WBGene00271827"/>
</dbReference>
<dbReference type="OrthoDB" id="5804981at2759"/>
<evidence type="ECO:0000256" key="1">
    <source>
        <dbReference type="SAM" id="SignalP"/>
    </source>
</evidence>
<dbReference type="Proteomes" id="UP000001940">
    <property type="component" value="Chromosome V"/>
</dbReference>
<feature type="domain" description="CC" evidence="2">
    <location>
        <begin position="17"/>
        <end position="48"/>
    </location>
</feature>
<accession>A0A2C9C3C6</accession>
<dbReference type="EMBL" id="BX284605">
    <property type="protein sequence ID" value="SOF58867.1"/>
    <property type="molecule type" value="Genomic_DNA"/>
</dbReference>
<keyword evidence="1" id="KW-0732">Signal</keyword>